<evidence type="ECO:0000313" key="2">
    <source>
        <dbReference type="EMBL" id="TLU61616.1"/>
    </source>
</evidence>
<dbReference type="EMBL" id="VCBC01000015">
    <property type="protein sequence ID" value="TLU61616.1"/>
    <property type="molecule type" value="Genomic_DNA"/>
</dbReference>
<feature type="region of interest" description="Disordered" evidence="1">
    <location>
        <begin position="22"/>
        <end position="42"/>
    </location>
</feature>
<dbReference type="OrthoDB" id="5888461at2"/>
<dbReference type="RefSeq" id="WP_138320730.1">
    <property type="nucleotide sequence ID" value="NZ_VCBC01000015.1"/>
</dbReference>
<accession>A0A5R9IDE3</accession>
<dbReference type="AlphaFoldDB" id="A0A5R9IDE3"/>
<evidence type="ECO:0000256" key="1">
    <source>
        <dbReference type="SAM" id="MobiDB-lite"/>
    </source>
</evidence>
<protein>
    <submittedName>
        <fullName evidence="2">Uncharacterized protein</fullName>
    </submittedName>
</protein>
<proteinExistence type="predicted"/>
<keyword evidence="3" id="KW-1185">Reference proteome</keyword>
<name>A0A5R9IDE3_9GAMM</name>
<dbReference type="Proteomes" id="UP000307790">
    <property type="component" value="Unassembled WGS sequence"/>
</dbReference>
<sequence>MGNHNNDHTRRRAKTTLLSDIDSDEYYHGKSPQSEDADASAAQRTGQDFLPLEVPFEYRHCCWFCKEPAARMFNYPTDQIPNTNDTAKGMAIPACHECAAIANKHKKLEVSQLREKVNAGLRKLYRKDLAIGVNWTKEELENSGFEGGNFEGFARSAWFMYEIARDRVNFRGWPLQLHGLKLHEEQQSSFHFDGTDFNDVEQAIAFYAQTYRLDPGFLNEAVYRLSPDRFADALRLARICQDFSASEREEALNRLTQSLGLR</sequence>
<comment type="caution">
    <text evidence="2">The sequence shown here is derived from an EMBL/GenBank/DDBJ whole genome shotgun (WGS) entry which is preliminary data.</text>
</comment>
<evidence type="ECO:0000313" key="3">
    <source>
        <dbReference type="Proteomes" id="UP000307790"/>
    </source>
</evidence>
<gene>
    <name evidence="2" type="ORF">FE810_13945</name>
</gene>
<reference evidence="2 3" key="1">
    <citation type="submission" date="2019-05" db="EMBL/GenBank/DDBJ databases">
        <title>Genome sequences of Thalassotalea litorea 1K03283.</title>
        <authorList>
            <person name="Zhang D."/>
        </authorList>
    </citation>
    <scope>NUCLEOTIDE SEQUENCE [LARGE SCALE GENOMIC DNA]</scope>
    <source>
        <strain evidence="2 3">MCCC 1K03283</strain>
    </source>
</reference>
<organism evidence="2 3">
    <name type="scientific">Thalassotalea litorea</name>
    <dbReference type="NCBI Taxonomy" id="2020715"/>
    <lineage>
        <taxon>Bacteria</taxon>
        <taxon>Pseudomonadati</taxon>
        <taxon>Pseudomonadota</taxon>
        <taxon>Gammaproteobacteria</taxon>
        <taxon>Alteromonadales</taxon>
        <taxon>Colwelliaceae</taxon>
        <taxon>Thalassotalea</taxon>
    </lineage>
</organism>